<sequence length="363" mass="37990">MGGELAVSGLRVAYRAGVPVVDGVDLVVPGGTLTALLGPSGCGKTTVLKVVAGLLTASAGEVTVDGTSLLGVPAEKRPVGLVSQKPLLFGHLNVGDNVAFGLRMRGVPRAARRRRVAEMLDLVGLPDLARRRVGELSGGQEQRVALARALVLDPRVLLLDEPFSALDAELRHRMRDLVRHLQRELSITMLFVTHDQHEAVDLADRVVLMLDGRIEAAGTPAGFYTDPPTLAAARFFGGVNEVPGTVSGSSFTCALGELALGAPAREGPGVLVVRPESLRILGAGDAPNTVAATVRETRFRGTHRTVVAVAGGIELTASTAPALPVDRGDRIHLQLPPSTCRVLPAAAPLDDTSTTSRNEEARA</sequence>
<feature type="domain" description="ABC transporter" evidence="3">
    <location>
        <begin position="5"/>
        <end position="236"/>
    </location>
</feature>
<dbReference type="SMART" id="SM00382">
    <property type="entry name" value="AAA"/>
    <property type="match status" value="1"/>
</dbReference>
<dbReference type="Pfam" id="PF08402">
    <property type="entry name" value="TOBE_2"/>
    <property type="match status" value="1"/>
</dbReference>
<keyword evidence="5" id="KW-1185">Reference proteome</keyword>
<dbReference type="PANTHER" id="PTHR42781:SF4">
    <property type="entry name" value="SPERMIDINE_PUTRESCINE IMPORT ATP-BINDING PROTEIN POTA"/>
    <property type="match status" value="1"/>
</dbReference>
<keyword evidence="1" id="KW-0813">Transport</keyword>
<dbReference type="InterPro" id="IPR003439">
    <property type="entry name" value="ABC_transporter-like_ATP-bd"/>
</dbReference>
<protein>
    <submittedName>
        <fullName evidence="4">ABC transporter ATP-binding protein</fullName>
    </submittedName>
</protein>
<gene>
    <name evidence="4" type="ORF">I4I81_12100</name>
</gene>
<dbReference type="InterPro" id="IPR013611">
    <property type="entry name" value="Transp-assoc_OB_typ2"/>
</dbReference>
<name>A0ABS6URW0_9PSEU</name>
<dbReference type="Pfam" id="PF00005">
    <property type="entry name" value="ABC_tran"/>
    <property type="match status" value="1"/>
</dbReference>
<dbReference type="PANTHER" id="PTHR42781">
    <property type="entry name" value="SPERMIDINE/PUTRESCINE IMPORT ATP-BINDING PROTEIN POTA"/>
    <property type="match status" value="1"/>
</dbReference>
<keyword evidence="4" id="KW-0547">Nucleotide-binding</keyword>
<proteinExistence type="predicted"/>
<comment type="caution">
    <text evidence="4">The sequence shown here is derived from an EMBL/GenBank/DDBJ whole genome shotgun (WGS) entry which is preliminary data.</text>
</comment>
<reference evidence="4 5" key="1">
    <citation type="submission" date="2020-11" db="EMBL/GenBank/DDBJ databases">
        <title>Pseudonocardia abyssalis sp. nov. and Pseudonocardia oceani sp. nov., description and phylogenomic analysis of two novel actinomycetes isolated from the deep Southern Ocean.</title>
        <authorList>
            <person name="Parra J."/>
        </authorList>
    </citation>
    <scope>NUCLEOTIDE SEQUENCE [LARGE SCALE GENOMIC DNA]</scope>
    <source>
        <strain evidence="4 5">KRD-168</strain>
    </source>
</reference>
<evidence type="ECO:0000313" key="4">
    <source>
        <dbReference type="EMBL" id="MBW0134995.1"/>
    </source>
</evidence>
<dbReference type="InterPro" id="IPR050093">
    <property type="entry name" value="ABC_SmlMolc_Importer"/>
</dbReference>
<keyword evidence="4" id="KW-0067">ATP-binding</keyword>
<feature type="region of interest" description="Disordered" evidence="2">
    <location>
        <begin position="344"/>
        <end position="363"/>
    </location>
</feature>
<organism evidence="4 5">
    <name type="scientific">Pseudonocardia abyssalis</name>
    <dbReference type="NCBI Taxonomy" id="2792008"/>
    <lineage>
        <taxon>Bacteria</taxon>
        <taxon>Bacillati</taxon>
        <taxon>Actinomycetota</taxon>
        <taxon>Actinomycetes</taxon>
        <taxon>Pseudonocardiales</taxon>
        <taxon>Pseudonocardiaceae</taxon>
        <taxon>Pseudonocardia</taxon>
    </lineage>
</organism>
<dbReference type="GO" id="GO:0005524">
    <property type="term" value="F:ATP binding"/>
    <property type="evidence" value="ECO:0007669"/>
    <property type="project" value="UniProtKB-KW"/>
</dbReference>
<dbReference type="Proteomes" id="UP000694287">
    <property type="component" value="Unassembled WGS sequence"/>
</dbReference>
<evidence type="ECO:0000256" key="1">
    <source>
        <dbReference type="ARBA" id="ARBA00022448"/>
    </source>
</evidence>
<evidence type="ECO:0000256" key="2">
    <source>
        <dbReference type="SAM" id="MobiDB-lite"/>
    </source>
</evidence>
<evidence type="ECO:0000313" key="5">
    <source>
        <dbReference type="Proteomes" id="UP000694287"/>
    </source>
</evidence>
<evidence type="ECO:0000259" key="3">
    <source>
        <dbReference type="PROSITE" id="PS50893"/>
    </source>
</evidence>
<accession>A0ABS6URW0</accession>
<dbReference type="EMBL" id="JADQDK010000001">
    <property type="protein sequence ID" value="MBW0134995.1"/>
    <property type="molecule type" value="Genomic_DNA"/>
</dbReference>
<dbReference type="InterPro" id="IPR003593">
    <property type="entry name" value="AAA+_ATPase"/>
</dbReference>
<dbReference type="PROSITE" id="PS50893">
    <property type="entry name" value="ABC_TRANSPORTER_2"/>
    <property type="match status" value="1"/>
</dbReference>